<proteinExistence type="predicted"/>
<feature type="non-terminal residue" evidence="1">
    <location>
        <position position="1"/>
    </location>
</feature>
<dbReference type="AlphaFoldDB" id="A0A0F8Y4L5"/>
<dbReference type="EMBL" id="LAZR01055506">
    <property type="protein sequence ID" value="KKK76218.1"/>
    <property type="molecule type" value="Genomic_DNA"/>
</dbReference>
<organism evidence="1">
    <name type="scientific">marine sediment metagenome</name>
    <dbReference type="NCBI Taxonomy" id="412755"/>
    <lineage>
        <taxon>unclassified sequences</taxon>
        <taxon>metagenomes</taxon>
        <taxon>ecological metagenomes</taxon>
    </lineage>
</organism>
<protein>
    <submittedName>
        <fullName evidence="1">Uncharacterized protein</fullName>
    </submittedName>
</protein>
<name>A0A0F8Y4L5_9ZZZZ</name>
<accession>A0A0F8Y4L5</accession>
<reference evidence="1" key="1">
    <citation type="journal article" date="2015" name="Nature">
        <title>Complex archaea that bridge the gap between prokaryotes and eukaryotes.</title>
        <authorList>
            <person name="Spang A."/>
            <person name="Saw J.H."/>
            <person name="Jorgensen S.L."/>
            <person name="Zaremba-Niedzwiedzka K."/>
            <person name="Martijn J."/>
            <person name="Lind A.E."/>
            <person name="van Eijk R."/>
            <person name="Schleper C."/>
            <person name="Guy L."/>
            <person name="Ettema T.J."/>
        </authorList>
    </citation>
    <scope>NUCLEOTIDE SEQUENCE</scope>
</reference>
<gene>
    <name evidence="1" type="ORF">LCGC14_2865900</name>
</gene>
<evidence type="ECO:0000313" key="1">
    <source>
        <dbReference type="EMBL" id="KKK76218.1"/>
    </source>
</evidence>
<comment type="caution">
    <text evidence="1">The sequence shown here is derived from an EMBL/GenBank/DDBJ whole genome shotgun (WGS) entry which is preliminary data.</text>
</comment>
<sequence>FKNHYTVDETEYRLRKSQAFKKRVVSNMAKRWLLQRNALINELYNNHNVRTSQFEKLLLKWGSRPISQRDIQRVVQTNSSPDELDEESVMENDDPIKKIKVAVA</sequence>